<evidence type="ECO:0000313" key="2">
    <source>
        <dbReference type="EMBL" id="KAK8129964.1"/>
    </source>
</evidence>
<evidence type="ECO:0000256" key="1">
    <source>
        <dbReference type="SAM" id="MobiDB-lite"/>
    </source>
</evidence>
<reference evidence="2 3" key="1">
    <citation type="submission" date="2023-01" db="EMBL/GenBank/DDBJ databases">
        <title>Analysis of 21 Apiospora genomes using comparative genomics revels a genus with tremendous synthesis potential of carbohydrate active enzymes and secondary metabolites.</title>
        <authorList>
            <person name="Sorensen T."/>
        </authorList>
    </citation>
    <scope>NUCLEOTIDE SEQUENCE [LARGE SCALE GENOMIC DNA]</scope>
    <source>
        <strain evidence="2 3">CBS 117206</strain>
    </source>
</reference>
<gene>
    <name evidence="2" type="ORF">PG999_002344</name>
</gene>
<protein>
    <submittedName>
        <fullName evidence="2">Mating-type protein a-1</fullName>
    </submittedName>
</protein>
<sequence length="559" mass="59930">MTPNPRVIETDHMMRRGSAASMMSVDSHGRRYTQPHLRDIEEDYAMMSMSSPAHADTVAKRRRVNGSGGYMPGSPPMGYVPYPGAGDLRYPQQAHGQLNHRPSFSGGGVGPPAPYQGNMTGASSLPRPPTSGVGGVPQQVPYRSNNGMVEMQPPPRPSISYPGPAVQASSRPGGFDESLRLPPLQTQLPNSPNMNSAVEASVGSAHPNTTMAGLGIMQNVTPQQSMQQQQPQPQQQPVMRQSQQVTQTQQTQQPPRQHQQPHSSTPPPSRWAHNFLFKLNMLRAISPPLRVPAPGAPPFETRGPIIAIEGVAGAPGVLKEVAVVVEKALSISGECVVRTWNGPGVDEHHGDSTNLSSSKEQDTGGKINNPAGETHDVQGSGSQSFANPMANYISQMLKWHHTSEELVKFVTTHPTGIPASSDNSGAAADSTEPLLPSSNKIPVAVLGTGYSLTQSDRYAAALPMTDAYQTEDHWKWVATLWRGIIGPDLTIYVKLCTSADEIRGNNCVEFASPTVVVLRVPAPPAAAAAASDTATGVPPRTCMWMRDWNDGWDSRSWSG</sequence>
<evidence type="ECO:0000313" key="3">
    <source>
        <dbReference type="Proteomes" id="UP001392437"/>
    </source>
</evidence>
<accession>A0AAW0R837</accession>
<feature type="region of interest" description="Disordered" evidence="1">
    <location>
        <begin position="102"/>
        <end position="199"/>
    </location>
</feature>
<feature type="compositionally biased region" description="Polar residues" evidence="1">
    <location>
        <begin position="184"/>
        <end position="198"/>
    </location>
</feature>
<comment type="caution">
    <text evidence="2">The sequence shown here is derived from an EMBL/GenBank/DDBJ whole genome shotgun (WGS) entry which is preliminary data.</text>
</comment>
<organism evidence="2 3">
    <name type="scientific">Apiospora kogelbergensis</name>
    <dbReference type="NCBI Taxonomy" id="1337665"/>
    <lineage>
        <taxon>Eukaryota</taxon>
        <taxon>Fungi</taxon>
        <taxon>Dikarya</taxon>
        <taxon>Ascomycota</taxon>
        <taxon>Pezizomycotina</taxon>
        <taxon>Sordariomycetes</taxon>
        <taxon>Xylariomycetidae</taxon>
        <taxon>Amphisphaeriales</taxon>
        <taxon>Apiosporaceae</taxon>
        <taxon>Apiospora</taxon>
    </lineage>
</organism>
<feature type="region of interest" description="Disordered" evidence="1">
    <location>
        <begin position="342"/>
        <end position="383"/>
    </location>
</feature>
<name>A0AAW0R837_9PEZI</name>
<feature type="compositionally biased region" description="Low complexity" evidence="1">
    <location>
        <begin position="222"/>
        <end position="263"/>
    </location>
</feature>
<dbReference type="AlphaFoldDB" id="A0AAW0R837"/>
<keyword evidence="3" id="KW-1185">Reference proteome</keyword>
<feature type="region of interest" description="Disordered" evidence="1">
    <location>
        <begin position="222"/>
        <end position="271"/>
    </location>
</feature>
<proteinExistence type="predicted"/>
<dbReference type="Proteomes" id="UP001392437">
    <property type="component" value="Unassembled WGS sequence"/>
</dbReference>
<dbReference type="EMBL" id="JAQQWP010000002">
    <property type="protein sequence ID" value="KAK8129964.1"/>
    <property type="molecule type" value="Genomic_DNA"/>
</dbReference>